<dbReference type="SUPFAM" id="SSF52025">
    <property type="entry name" value="PA domain"/>
    <property type="match status" value="1"/>
</dbReference>
<keyword evidence="4 9" id="KW-0645">Protease</keyword>
<dbReference type="PANTHER" id="PTHR43806:SF65">
    <property type="entry name" value="SERINE PROTEASE APRX"/>
    <property type="match status" value="1"/>
</dbReference>
<proteinExistence type="inferred from homology"/>
<keyword evidence="6 9" id="KW-0378">Hydrolase</keyword>
<name>A0A1I4FHJ1_9ACTN</name>
<evidence type="ECO:0000259" key="13">
    <source>
        <dbReference type="Pfam" id="PF02225"/>
    </source>
</evidence>
<dbReference type="PRINTS" id="PR00723">
    <property type="entry name" value="SUBTILISIN"/>
</dbReference>
<dbReference type="InterPro" id="IPR022398">
    <property type="entry name" value="Peptidase_S8_His-AS"/>
</dbReference>
<evidence type="ECO:0000256" key="3">
    <source>
        <dbReference type="ARBA" id="ARBA00022525"/>
    </source>
</evidence>
<keyword evidence="3" id="KW-0964">Secreted</keyword>
<evidence type="ECO:0000256" key="11">
    <source>
        <dbReference type="SAM" id="SignalP"/>
    </source>
</evidence>
<dbReference type="AlphaFoldDB" id="A0A1I4FHJ1"/>
<evidence type="ECO:0000256" key="9">
    <source>
        <dbReference type="PROSITE-ProRule" id="PRU01240"/>
    </source>
</evidence>
<dbReference type="Gene3D" id="3.50.30.30">
    <property type="match status" value="1"/>
</dbReference>
<evidence type="ECO:0000256" key="5">
    <source>
        <dbReference type="ARBA" id="ARBA00022729"/>
    </source>
</evidence>
<dbReference type="InterPro" id="IPR015500">
    <property type="entry name" value="Peptidase_S8_subtilisin-rel"/>
</dbReference>
<dbReference type="PANTHER" id="PTHR43806">
    <property type="entry name" value="PEPTIDASE S8"/>
    <property type="match status" value="1"/>
</dbReference>
<dbReference type="PROSITE" id="PS51892">
    <property type="entry name" value="SUBTILASE"/>
    <property type="match status" value="1"/>
</dbReference>
<evidence type="ECO:0000313" key="14">
    <source>
        <dbReference type="EMBL" id="SFL16770.1"/>
    </source>
</evidence>
<dbReference type="Proteomes" id="UP000199111">
    <property type="component" value="Unassembled WGS sequence"/>
</dbReference>
<gene>
    <name evidence="14" type="ORF">SAMN05216275_1638</name>
</gene>
<feature type="domain" description="Peptidase S8/S53" evidence="12">
    <location>
        <begin position="231"/>
        <end position="496"/>
    </location>
</feature>
<dbReference type="Pfam" id="PF00082">
    <property type="entry name" value="Peptidase_S8"/>
    <property type="match status" value="1"/>
</dbReference>
<keyword evidence="2" id="KW-0134">Cell wall</keyword>
<dbReference type="GO" id="GO:0004252">
    <property type="term" value="F:serine-type endopeptidase activity"/>
    <property type="evidence" value="ECO:0007669"/>
    <property type="project" value="UniProtKB-UniRule"/>
</dbReference>
<feature type="active site" description="Charge relay system" evidence="8 9">
    <location>
        <position position="272"/>
    </location>
</feature>
<keyword evidence="5 11" id="KW-0732">Signal</keyword>
<dbReference type="RefSeq" id="WP_093892223.1">
    <property type="nucleotide sequence ID" value="NZ_FOQY01000063.1"/>
</dbReference>
<organism evidence="14 15">
    <name type="scientific">Streptosporangium canum</name>
    <dbReference type="NCBI Taxonomy" id="324952"/>
    <lineage>
        <taxon>Bacteria</taxon>
        <taxon>Bacillati</taxon>
        <taxon>Actinomycetota</taxon>
        <taxon>Actinomycetes</taxon>
        <taxon>Streptosporangiales</taxon>
        <taxon>Streptosporangiaceae</taxon>
        <taxon>Streptosporangium</taxon>
    </lineage>
</organism>
<protein>
    <submittedName>
        <fullName evidence="14">Serine protease, subtilisin family</fullName>
    </submittedName>
</protein>
<comment type="similarity">
    <text evidence="1 9 10">Belongs to the peptidase S8 family.</text>
</comment>
<evidence type="ECO:0000256" key="8">
    <source>
        <dbReference type="PIRSR" id="PIRSR615500-1"/>
    </source>
</evidence>
<dbReference type="CDD" id="cd07487">
    <property type="entry name" value="Peptidases_S8_1"/>
    <property type="match status" value="1"/>
</dbReference>
<sequence>MPIRPGTALLSAALAVAVVAAGTGSAHGDSPAPVTGVTGIPAPTTTTARVTLITGDQVTVTSQAGKTVSVDVTPYNRPAGDIRTFTVGTDVYVMPKEAELLVGSGQVDRRLFNVTQLIAQGYDDAHSESIPMIVRYPENAAKKAGEPSAPDGARITRSLPGVRGAAVTADKKQGDTFWEAVDDDTAKAGTPKARLSGGIQRLWLDGKVKALLDKSVPQIGAPEAWAAGYDGTGVKVAVLDTGVDSKHPDLVDRIADSRSFVPDEAVQDGHGHGTHVASTIAGSGAASGGKYKGVAPGAKLLVGKVLADEGGGMESWILDGMTWAAHSGAKVVSMSLGGQEGADGTDPMAMAVNELTAETGVLFTIAAGNSGPGATTVGSPGAADAALTVGAVDSADAITDFSSRGPRGGDGALKPEITAPGFKIVAARATGTSMGTPVDGTYTTASGTSMATPHVAGAAAILAQEHPDWTAARLKSQLISTAKTTSDTPVHAQGAGRVDVSRAVRQPVSGPGVIDFGLADWDSGSGPATKQIDYVNDGDQPVTLTLSAKGAGEDLPAGALTLGAETVTVPAHGTAAASVTVDTAATAAGAHGAHVTAASADGQTAVTTAVGFVRDVERFDVTLKVLDRDGKPTTGVAVVHDFVLGKLGLPDMHVPGEDGTVVARLPRGEHAFMAEIFHYSADGNRVWEYTYGGEPGTLIDSDRTITFDGGKAGPVTVDTPKPKQTDRIRLGLAMRNSTATNAYGVEQWMNGETKVYSIPSQITSDHFESRVGWSLSAPELRARVVGHGGGPIEPAYFRGRAGSARIDGTRVLPAVNAGTGRPQDYAGQAVQGRLALVKRSPGLTPQQQVDNAAAAGAGAVVVYNDNPGDWGADNWSTTATKIPAMTLSGAQGARLAESATHGRAKVELTGTAVSPYAYELLKYRQGGIPADQRYRVRANELATVESSFHASAPGTEAGYARPMVSPMQTMAYLVSNRTVLPRARTEYVTADVKTWEAMQVGTVWESGQAWQQTAPTVLKAGQRVSRDWNKAVVRTALPNGLDKSAVRTNGVGMVIASGLLDTAPNQWITGRAFTDKERATVYRNGELLGSAPSAAVAFPMVPERAAYRVVVDAQRDQPWWTTSTKVNTDWTFRSEEAGASTPLPVLSVDYDLDVDQANSASARSATQVGLGLRYQKGEAGPRITEAKLWTSYDDGTTWHPVRLAAKGDAAFTGTIRNPASAKAGGFVSLRAQATDAGGNTVLQTVTRAYQLRR</sequence>
<keyword evidence="7 9" id="KW-0720">Serine protease</keyword>
<evidence type="ECO:0000256" key="2">
    <source>
        <dbReference type="ARBA" id="ARBA00022512"/>
    </source>
</evidence>
<dbReference type="InterPro" id="IPR000209">
    <property type="entry name" value="Peptidase_S8/S53_dom"/>
</dbReference>
<reference evidence="15" key="1">
    <citation type="submission" date="2016-10" db="EMBL/GenBank/DDBJ databases">
        <authorList>
            <person name="Varghese N."/>
            <person name="Submissions S."/>
        </authorList>
    </citation>
    <scope>NUCLEOTIDE SEQUENCE [LARGE SCALE GENOMIC DNA]</scope>
    <source>
        <strain evidence="15">CGMCC 4.2126</strain>
    </source>
</reference>
<evidence type="ECO:0000256" key="10">
    <source>
        <dbReference type="RuleBase" id="RU003355"/>
    </source>
</evidence>
<dbReference type="InterPro" id="IPR050131">
    <property type="entry name" value="Peptidase_S8_subtilisin-like"/>
</dbReference>
<dbReference type="SUPFAM" id="SSF52743">
    <property type="entry name" value="Subtilisin-like"/>
    <property type="match status" value="1"/>
</dbReference>
<dbReference type="EMBL" id="FOQY01000063">
    <property type="protein sequence ID" value="SFL16770.1"/>
    <property type="molecule type" value="Genomic_DNA"/>
</dbReference>
<dbReference type="PROSITE" id="PS00137">
    <property type="entry name" value="SUBTILASE_HIS"/>
    <property type="match status" value="1"/>
</dbReference>
<evidence type="ECO:0000313" key="15">
    <source>
        <dbReference type="Proteomes" id="UP000199111"/>
    </source>
</evidence>
<dbReference type="InterPro" id="IPR003137">
    <property type="entry name" value="PA_domain"/>
</dbReference>
<feature type="active site" description="Charge relay system" evidence="8 9">
    <location>
        <position position="240"/>
    </location>
</feature>
<evidence type="ECO:0000256" key="1">
    <source>
        <dbReference type="ARBA" id="ARBA00011073"/>
    </source>
</evidence>
<evidence type="ECO:0000256" key="4">
    <source>
        <dbReference type="ARBA" id="ARBA00022670"/>
    </source>
</evidence>
<dbReference type="PROSITE" id="PS00136">
    <property type="entry name" value="SUBTILASE_ASP"/>
    <property type="match status" value="1"/>
</dbReference>
<dbReference type="GeneID" id="96303741"/>
<dbReference type="Pfam" id="PF02225">
    <property type="entry name" value="PA"/>
    <property type="match status" value="1"/>
</dbReference>
<feature type="domain" description="PA" evidence="13">
    <location>
        <begin position="818"/>
        <end position="895"/>
    </location>
</feature>
<dbReference type="InterPro" id="IPR036852">
    <property type="entry name" value="Peptidase_S8/S53_dom_sf"/>
</dbReference>
<dbReference type="GO" id="GO:0006508">
    <property type="term" value="P:proteolysis"/>
    <property type="evidence" value="ECO:0007669"/>
    <property type="project" value="UniProtKB-KW"/>
</dbReference>
<evidence type="ECO:0000259" key="12">
    <source>
        <dbReference type="Pfam" id="PF00082"/>
    </source>
</evidence>
<dbReference type="Gene3D" id="3.40.50.200">
    <property type="entry name" value="Peptidase S8/S53 domain"/>
    <property type="match status" value="1"/>
</dbReference>
<feature type="signal peptide" evidence="11">
    <location>
        <begin position="1"/>
        <end position="28"/>
    </location>
</feature>
<evidence type="ECO:0000256" key="7">
    <source>
        <dbReference type="ARBA" id="ARBA00022825"/>
    </source>
</evidence>
<keyword evidence="15" id="KW-1185">Reference proteome</keyword>
<dbReference type="InterPro" id="IPR023828">
    <property type="entry name" value="Peptidase_S8_Ser-AS"/>
</dbReference>
<dbReference type="InterPro" id="IPR023827">
    <property type="entry name" value="Peptidase_S8_Asp-AS"/>
</dbReference>
<feature type="active site" description="Charge relay system" evidence="8 9">
    <location>
        <position position="449"/>
    </location>
</feature>
<dbReference type="InterPro" id="IPR046450">
    <property type="entry name" value="PA_dom_sf"/>
</dbReference>
<evidence type="ECO:0000256" key="6">
    <source>
        <dbReference type="ARBA" id="ARBA00022801"/>
    </source>
</evidence>
<dbReference type="PROSITE" id="PS00138">
    <property type="entry name" value="SUBTILASE_SER"/>
    <property type="match status" value="1"/>
</dbReference>
<accession>A0A1I4FHJ1</accession>
<feature type="chain" id="PRO_5011532806" evidence="11">
    <location>
        <begin position="29"/>
        <end position="1253"/>
    </location>
</feature>